<organism evidence="1 2">
    <name type="scientific">Candidatus Jorgensenbacteria bacterium CG_4_10_14_0_8_um_filter_39_13</name>
    <dbReference type="NCBI Taxonomy" id="1974589"/>
    <lineage>
        <taxon>Bacteria</taxon>
        <taxon>Candidatus Joergenseniibacteriota</taxon>
    </lineage>
</organism>
<comment type="caution">
    <text evidence="1">The sequence shown here is derived from an EMBL/GenBank/DDBJ whole genome shotgun (WGS) entry which is preliminary data.</text>
</comment>
<sequence>MAKKKMKINKKELSAPERHFGVILEDIDSKLDLVVEGVGTLDGKIDRHYGEFQEFRKDVDYKFELVFDELHLIRNELKEKVGRDEFALLEKRVIALEKSRK</sequence>
<evidence type="ECO:0000313" key="2">
    <source>
        <dbReference type="Proteomes" id="UP000230238"/>
    </source>
</evidence>
<dbReference type="EMBL" id="PFME01000008">
    <property type="protein sequence ID" value="PIY96465.1"/>
    <property type="molecule type" value="Genomic_DNA"/>
</dbReference>
<name>A0A2M7RI82_9BACT</name>
<accession>A0A2M7RI82</accession>
<reference evidence="2" key="1">
    <citation type="submission" date="2017-09" db="EMBL/GenBank/DDBJ databases">
        <title>Depth-based differentiation of microbial function through sediment-hosted aquifers and enrichment of novel symbionts in the deep terrestrial subsurface.</title>
        <authorList>
            <person name="Probst A.J."/>
            <person name="Ladd B."/>
            <person name="Jarett J.K."/>
            <person name="Geller-Mcgrath D.E."/>
            <person name="Sieber C.M.K."/>
            <person name="Emerson J.B."/>
            <person name="Anantharaman K."/>
            <person name="Thomas B.C."/>
            <person name="Malmstrom R."/>
            <person name="Stieglmeier M."/>
            <person name="Klingl A."/>
            <person name="Woyke T."/>
            <person name="Ryan C.M."/>
            <person name="Banfield J.F."/>
        </authorList>
    </citation>
    <scope>NUCLEOTIDE SEQUENCE [LARGE SCALE GENOMIC DNA]</scope>
</reference>
<protein>
    <submittedName>
        <fullName evidence="1">Uncharacterized protein</fullName>
    </submittedName>
</protein>
<dbReference type="AlphaFoldDB" id="A0A2M7RI82"/>
<evidence type="ECO:0000313" key="1">
    <source>
        <dbReference type="EMBL" id="PIY96465.1"/>
    </source>
</evidence>
<gene>
    <name evidence="1" type="ORF">COY65_00650</name>
</gene>
<proteinExistence type="predicted"/>
<dbReference type="Proteomes" id="UP000230238">
    <property type="component" value="Unassembled WGS sequence"/>
</dbReference>